<sequence>MKGAPFSGYANLHEVFCLIRRATTNRDPEETQAERRTPVDHSTLSNWVTRYASILGEVAHKRKA</sequence>
<dbReference type="EMBL" id="FOYO01000001">
    <property type="protein sequence ID" value="SFR39124.1"/>
    <property type="molecule type" value="Genomic_DNA"/>
</dbReference>
<reference evidence="2" key="1">
    <citation type="submission" date="2016-10" db="EMBL/GenBank/DDBJ databases">
        <authorList>
            <person name="Varghese N."/>
            <person name="Submissions S."/>
        </authorList>
    </citation>
    <scope>NUCLEOTIDE SEQUENCE [LARGE SCALE GENOMIC DNA]</scope>
    <source>
        <strain evidence="2">DSM 26921</strain>
    </source>
</reference>
<dbReference type="AlphaFoldDB" id="A0A1I6GAA8"/>
<accession>A0A1I6GAA8</accession>
<protein>
    <recommendedName>
        <fullName evidence="3">Transposase</fullName>
    </recommendedName>
</protein>
<dbReference type="STRING" id="670154.SAMN04488002_1141"/>
<evidence type="ECO:0000313" key="1">
    <source>
        <dbReference type="EMBL" id="SFR39124.1"/>
    </source>
</evidence>
<keyword evidence="2" id="KW-1185">Reference proteome</keyword>
<organism evidence="1 2">
    <name type="scientific">Litoreibacter janthinus</name>
    <dbReference type="NCBI Taxonomy" id="670154"/>
    <lineage>
        <taxon>Bacteria</taxon>
        <taxon>Pseudomonadati</taxon>
        <taxon>Pseudomonadota</taxon>
        <taxon>Alphaproteobacteria</taxon>
        <taxon>Rhodobacterales</taxon>
        <taxon>Roseobacteraceae</taxon>
        <taxon>Litoreibacter</taxon>
    </lineage>
</organism>
<gene>
    <name evidence="1" type="ORF">SAMN04488002_1141</name>
</gene>
<evidence type="ECO:0008006" key="3">
    <source>
        <dbReference type="Google" id="ProtNLM"/>
    </source>
</evidence>
<name>A0A1I6GAA8_9RHOB</name>
<evidence type="ECO:0000313" key="2">
    <source>
        <dbReference type="Proteomes" id="UP000199658"/>
    </source>
</evidence>
<proteinExistence type="predicted"/>
<dbReference type="Proteomes" id="UP000199658">
    <property type="component" value="Unassembled WGS sequence"/>
</dbReference>